<evidence type="ECO:0000313" key="3">
    <source>
        <dbReference type="Proteomes" id="UP000694411"/>
    </source>
</evidence>
<sequence>MHQTCVRLETRLLPDPLPGLSSPDQGRAEKDEQGSHRRGGPAWDGSLCAPGHPGGREGASGARGGVAQAPPRLPAPPIGPERDDLRAEQEGNRSRARLRRRLPVVQLPLLPLCARRPHCLPPYPDSFRRLGG</sequence>
<evidence type="ECO:0000313" key="2">
    <source>
        <dbReference type="Ensembl" id="ENSTGEP00000008319.1"/>
    </source>
</evidence>
<proteinExistence type="predicted"/>
<evidence type="ECO:0000256" key="1">
    <source>
        <dbReference type="SAM" id="MobiDB-lite"/>
    </source>
</evidence>
<reference evidence="2" key="2">
    <citation type="submission" date="2025-08" db="UniProtKB">
        <authorList>
            <consortium name="Ensembl"/>
        </authorList>
    </citation>
    <scope>IDENTIFICATION</scope>
</reference>
<feature type="compositionally biased region" description="Basic and acidic residues" evidence="1">
    <location>
        <begin position="80"/>
        <end position="93"/>
    </location>
</feature>
<organism evidence="2 3">
    <name type="scientific">Theropithecus gelada</name>
    <name type="common">Gelada baboon</name>
    <dbReference type="NCBI Taxonomy" id="9565"/>
    <lineage>
        <taxon>Eukaryota</taxon>
        <taxon>Metazoa</taxon>
        <taxon>Chordata</taxon>
        <taxon>Craniata</taxon>
        <taxon>Vertebrata</taxon>
        <taxon>Euteleostomi</taxon>
        <taxon>Mammalia</taxon>
        <taxon>Eutheria</taxon>
        <taxon>Euarchontoglires</taxon>
        <taxon>Primates</taxon>
        <taxon>Haplorrhini</taxon>
        <taxon>Catarrhini</taxon>
        <taxon>Cercopithecidae</taxon>
        <taxon>Cercopithecinae</taxon>
        <taxon>Theropithecus</taxon>
    </lineage>
</organism>
<dbReference type="Ensembl" id="ENSTGET00000010013.1">
    <property type="protein sequence ID" value="ENSTGEP00000008319.1"/>
    <property type="gene ID" value="ENSTGEG00000006798.1"/>
</dbReference>
<dbReference type="Proteomes" id="UP000694411">
    <property type="component" value="Chromosome 1"/>
</dbReference>
<reference evidence="2" key="3">
    <citation type="submission" date="2025-09" db="UniProtKB">
        <authorList>
            <consortium name="Ensembl"/>
        </authorList>
    </citation>
    <scope>IDENTIFICATION</scope>
</reference>
<reference evidence="2" key="1">
    <citation type="submission" date="2018-05" db="EMBL/GenBank/DDBJ databases">
        <title>Whole genome of Theropithecus gelada.</title>
        <authorList>
            <person name="Chiou K.L."/>
            <person name="Snyder-Mackler N."/>
        </authorList>
    </citation>
    <scope>NUCLEOTIDE SEQUENCE [LARGE SCALE GENOMIC DNA]</scope>
</reference>
<keyword evidence="3" id="KW-1185">Reference proteome</keyword>
<feature type="region of interest" description="Disordered" evidence="1">
    <location>
        <begin position="1"/>
        <end position="98"/>
    </location>
</feature>
<name>A0A8D2EL92_THEGE</name>
<feature type="compositionally biased region" description="Gly residues" evidence="1">
    <location>
        <begin position="52"/>
        <end position="64"/>
    </location>
</feature>
<protein>
    <submittedName>
        <fullName evidence="2">Uncharacterized protein</fullName>
    </submittedName>
</protein>
<dbReference type="AlphaFoldDB" id="A0A8D2EL92"/>
<accession>A0A8D2EL92</accession>
<feature type="compositionally biased region" description="Basic and acidic residues" evidence="1">
    <location>
        <begin position="26"/>
        <end position="35"/>
    </location>
</feature>